<dbReference type="PRINTS" id="PR00125">
    <property type="entry name" value="ATPASEDELTA"/>
</dbReference>
<reference evidence="8 9" key="1">
    <citation type="submission" date="2018-11" db="EMBL/GenBank/DDBJ databases">
        <title>Genomic Encyclopedia of Type Strains, Phase IV (KMG-IV): sequencing the most valuable type-strain genomes for metagenomic binning, comparative biology and taxonomic classification.</title>
        <authorList>
            <person name="Goeker M."/>
        </authorList>
    </citation>
    <scope>NUCLEOTIDE SEQUENCE [LARGE SCALE GENOMIC DNA]</scope>
    <source>
        <strain evidence="8 9">DSM 26537</strain>
    </source>
</reference>
<dbReference type="InterPro" id="IPR000711">
    <property type="entry name" value="ATPase_OSCP/dsu"/>
</dbReference>
<evidence type="ECO:0000256" key="3">
    <source>
        <dbReference type="ARBA" id="ARBA00022781"/>
    </source>
</evidence>
<evidence type="ECO:0000313" key="9">
    <source>
        <dbReference type="Proteomes" id="UP000273083"/>
    </source>
</evidence>
<dbReference type="AlphaFoldDB" id="A0A3N1XVN3"/>
<dbReference type="GO" id="GO:0005886">
    <property type="term" value="C:plasma membrane"/>
    <property type="evidence" value="ECO:0007669"/>
    <property type="project" value="UniProtKB-SubCell"/>
</dbReference>
<proteinExistence type="inferred from homology"/>
<keyword evidence="9" id="KW-1185">Reference proteome</keyword>
<organism evidence="8 9">
    <name type="scientific">Mobilisporobacter senegalensis</name>
    <dbReference type="NCBI Taxonomy" id="1329262"/>
    <lineage>
        <taxon>Bacteria</taxon>
        <taxon>Bacillati</taxon>
        <taxon>Bacillota</taxon>
        <taxon>Clostridia</taxon>
        <taxon>Lachnospirales</taxon>
        <taxon>Lachnospiraceae</taxon>
        <taxon>Mobilisporobacter</taxon>
    </lineage>
</organism>
<dbReference type="SUPFAM" id="SSF47928">
    <property type="entry name" value="N-terminal domain of the delta subunit of the F1F0-ATP synthase"/>
    <property type="match status" value="1"/>
</dbReference>
<evidence type="ECO:0000256" key="4">
    <source>
        <dbReference type="ARBA" id="ARBA00023065"/>
    </source>
</evidence>
<comment type="similarity">
    <text evidence="7">Belongs to the ATPase delta chain family.</text>
</comment>
<keyword evidence="7" id="KW-1003">Cell membrane</keyword>
<comment type="caution">
    <text evidence="8">The sequence shown here is derived from an EMBL/GenBank/DDBJ whole genome shotgun (WGS) entry which is preliminary data.</text>
</comment>
<evidence type="ECO:0000256" key="1">
    <source>
        <dbReference type="ARBA" id="ARBA00004370"/>
    </source>
</evidence>
<dbReference type="InterPro" id="IPR026015">
    <property type="entry name" value="ATP_synth_OSCP/delta_N_sf"/>
</dbReference>
<dbReference type="OrthoDB" id="9802471at2"/>
<keyword evidence="5 7" id="KW-0472">Membrane</keyword>
<dbReference type="EMBL" id="RJVG01000002">
    <property type="protein sequence ID" value="ROR30679.1"/>
    <property type="molecule type" value="Genomic_DNA"/>
</dbReference>
<dbReference type="NCBIfam" id="TIGR01145">
    <property type="entry name" value="ATP_synt_delta"/>
    <property type="match status" value="1"/>
</dbReference>
<gene>
    <name evidence="7" type="primary">atpH</name>
    <name evidence="8" type="ORF">EDD66_102334</name>
</gene>
<dbReference type="GO" id="GO:0046933">
    <property type="term" value="F:proton-transporting ATP synthase activity, rotational mechanism"/>
    <property type="evidence" value="ECO:0007669"/>
    <property type="project" value="UniProtKB-UniRule"/>
</dbReference>
<keyword evidence="7" id="KW-0139">CF(1)</keyword>
<comment type="subcellular location">
    <subcellularLocation>
        <location evidence="7">Cell membrane</location>
        <topology evidence="7">Peripheral membrane protein</topology>
    </subcellularLocation>
    <subcellularLocation>
        <location evidence="1">Membrane</location>
    </subcellularLocation>
</comment>
<dbReference type="Proteomes" id="UP000273083">
    <property type="component" value="Unassembled WGS sequence"/>
</dbReference>
<dbReference type="Gene3D" id="1.10.520.20">
    <property type="entry name" value="N-terminal domain of the delta subunit of the F1F0-ATP synthase"/>
    <property type="match status" value="1"/>
</dbReference>
<comment type="function">
    <text evidence="7">F(1)F(0) ATP synthase produces ATP from ADP in the presence of a proton or sodium gradient. F-type ATPases consist of two structural domains, F(1) containing the extramembraneous catalytic core and F(0) containing the membrane proton channel, linked together by a central stalk and a peripheral stalk. During catalysis, ATP synthesis in the catalytic domain of F(1) is coupled via a rotary mechanism of the central stalk subunits to proton translocation.</text>
</comment>
<evidence type="ECO:0000256" key="5">
    <source>
        <dbReference type="ARBA" id="ARBA00023136"/>
    </source>
</evidence>
<comment type="function">
    <text evidence="7">This protein is part of the stalk that links CF(0) to CF(1). It either transmits conformational changes from CF(0) to CF(1) or is implicated in proton conduction.</text>
</comment>
<evidence type="ECO:0000313" key="8">
    <source>
        <dbReference type="EMBL" id="ROR30679.1"/>
    </source>
</evidence>
<dbReference type="GO" id="GO:0045259">
    <property type="term" value="C:proton-transporting ATP synthase complex"/>
    <property type="evidence" value="ECO:0007669"/>
    <property type="project" value="UniProtKB-KW"/>
</dbReference>
<evidence type="ECO:0000256" key="7">
    <source>
        <dbReference type="HAMAP-Rule" id="MF_01416"/>
    </source>
</evidence>
<protein>
    <recommendedName>
        <fullName evidence="7">ATP synthase subunit delta</fullName>
    </recommendedName>
    <alternativeName>
        <fullName evidence="7">ATP synthase F(1) sector subunit delta</fullName>
    </alternativeName>
    <alternativeName>
        <fullName evidence="7">F-type ATPase subunit delta</fullName>
        <shortName evidence="7">F-ATPase subunit delta</shortName>
    </alternativeName>
</protein>
<evidence type="ECO:0000256" key="2">
    <source>
        <dbReference type="ARBA" id="ARBA00022448"/>
    </source>
</evidence>
<name>A0A3N1XVN3_9FIRM</name>
<sequence length="168" mass="18862">MITLRAANYAKVLFSMGLKEESVHESADIFRGNKELMGVLENPSIKESQKDAVIHSIFPKEIQGFIKVLCANRCINIVDMIFDEYQTLFLESRNMIKGKLSYVTRPDETELGQIEDMICSKYNKAGVSLELVEDTSLIGGFTLTIGDTVYDKSIKGTLEELGKTLARR</sequence>
<keyword evidence="2 7" id="KW-0813">Transport</keyword>
<dbReference type="Pfam" id="PF00213">
    <property type="entry name" value="OSCP"/>
    <property type="match status" value="1"/>
</dbReference>
<dbReference type="PANTHER" id="PTHR11910">
    <property type="entry name" value="ATP SYNTHASE DELTA CHAIN"/>
    <property type="match status" value="1"/>
</dbReference>
<keyword evidence="3 7" id="KW-0375">Hydrogen ion transport</keyword>
<keyword evidence="4 7" id="KW-0406">Ion transport</keyword>
<accession>A0A3N1XVN3</accession>
<evidence type="ECO:0000256" key="6">
    <source>
        <dbReference type="ARBA" id="ARBA00023310"/>
    </source>
</evidence>
<dbReference type="HAMAP" id="MF_01416">
    <property type="entry name" value="ATP_synth_delta_bact"/>
    <property type="match status" value="1"/>
</dbReference>
<dbReference type="RefSeq" id="WP_123608365.1">
    <property type="nucleotide sequence ID" value="NZ_RJVG01000002.1"/>
</dbReference>
<keyword evidence="6 7" id="KW-0066">ATP synthesis</keyword>